<sequence>MSEKTKTGVVANELRSNKKPWIYSLGLVLFLLCVLTVIYNNAHNKIINDRATKQFNEVAEMRQKISEEISAVAADLVYFSHSSLALETLAHLDPSAKEYLASLMRKIGELKKSFDQIRVLDAKGKEVIRLNQRADQTMAILAETELQNKSDRYYFKDASALPPEHIYLSRFDLNQENGQVQLPLNPVIRLATPIHSAAGQLLGVGLLNYRGNRLYELLNKMSVHEGDLVYLLNDAGYYLWHPNHSKEWGFMLPERSAFNFAKDNPQAWNLIHAEETGSFSLASGEYYFSTFELAPSADFKVTISEKITLLMHVPSRIIDESSHLLLVGLALVFLVLAPILVFLGWKLGVSQNRQAQLLSKLAFEARHDALTGLENRKAIMEHLEREVLRFYRNKKPLSVGFIDVNYLKRVNDRLGHEQGDEMIKGAAKAILDVIRCSDNAARIGGDEFLIVLPECSIDGANQTMQRIEKMFASFGRRINADWSLSYGCSQLENDDDSAEKAVARADAKMYQFKQAQRQTVKP</sequence>
<dbReference type="SUPFAM" id="SSF103190">
    <property type="entry name" value="Sensory domain-like"/>
    <property type="match status" value="2"/>
</dbReference>
<dbReference type="Proteomes" id="UP001166251">
    <property type="component" value="Unassembled WGS sequence"/>
</dbReference>
<name>A0ABS7EIZ5_9GAMM</name>
<keyword evidence="3" id="KW-0812">Transmembrane</keyword>
<dbReference type="InterPro" id="IPR000160">
    <property type="entry name" value="GGDEF_dom"/>
</dbReference>
<dbReference type="InterPro" id="IPR029787">
    <property type="entry name" value="Nucleotide_cyclase"/>
</dbReference>
<dbReference type="CDD" id="cd01949">
    <property type="entry name" value="GGDEF"/>
    <property type="match status" value="1"/>
</dbReference>
<dbReference type="Gene3D" id="3.30.450.20">
    <property type="entry name" value="PAS domain"/>
    <property type="match status" value="2"/>
</dbReference>
<dbReference type="RefSeq" id="WP_220104831.1">
    <property type="nucleotide sequence ID" value="NZ_JAHZSS010000019.1"/>
</dbReference>
<dbReference type="InterPro" id="IPR043128">
    <property type="entry name" value="Rev_trsase/Diguanyl_cyclase"/>
</dbReference>
<dbReference type="NCBIfam" id="TIGR00254">
    <property type="entry name" value="GGDEF"/>
    <property type="match status" value="1"/>
</dbReference>
<comment type="caution">
    <text evidence="5">The sequence shown here is derived from an EMBL/GenBank/DDBJ whole genome shotgun (WGS) entry which is preliminary data.</text>
</comment>
<evidence type="ECO:0000259" key="4">
    <source>
        <dbReference type="PROSITE" id="PS50887"/>
    </source>
</evidence>
<accession>A0ABS7EIZ5</accession>
<dbReference type="EMBL" id="JAHZSS010000019">
    <property type="protein sequence ID" value="MBW8192209.1"/>
    <property type="molecule type" value="Genomic_DNA"/>
</dbReference>
<comment type="catalytic activity">
    <reaction evidence="2">
        <text>2 GTP = 3',3'-c-di-GMP + 2 diphosphate</text>
        <dbReference type="Rhea" id="RHEA:24898"/>
        <dbReference type="ChEBI" id="CHEBI:33019"/>
        <dbReference type="ChEBI" id="CHEBI:37565"/>
        <dbReference type="ChEBI" id="CHEBI:58805"/>
        <dbReference type="EC" id="2.7.7.65"/>
    </reaction>
</comment>
<keyword evidence="3" id="KW-1133">Transmembrane helix</keyword>
<organism evidence="5 6">
    <name type="scientific">Neiella holothuriorum</name>
    <dbReference type="NCBI Taxonomy" id="2870530"/>
    <lineage>
        <taxon>Bacteria</taxon>
        <taxon>Pseudomonadati</taxon>
        <taxon>Pseudomonadota</taxon>
        <taxon>Gammaproteobacteria</taxon>
        <taxon>Alteromonadales</taxon>
        <taxon>Echinimonadaceae</taxon>
        <taxon>Neiella</taxon>
    </lineage>
</organism>
<feature type="transmembrane region" description="Helical" evidence="3">
    <location>
        <begin position="324"/>
        <end position="345"/>
    </location>
</feature>
<evidence type="ECO:0000313" key="6">
    <source>
        <dbReference type="Proteomes" id="UP001166251"/>
    </source>
</evidence>
<keyword evidence="6" id="KW-1185">Reference proteome</keyword>
<evidence type="ECO:0000256" key="1">
    <source>
        <dbReference type="ARBA" id="ARBA00012528"/>
    </source>
</evidence>
<dbReference type="PANTHER" id="PTHR45138:SF9">
    <property type="entry name" value="DIGUANYLATE CYCLASE DGCM-RELATED"/>
    <property type="match status" value="1"/>
</dbReference>
<dbReference type="Pfam" id="PF21623">
    <property type="entry name" value="HK_sensor_dom_bact"/>
    <property type="match status" value="1"/>
</dbReference>
<dbReference type="InterPro" id="IPR029151">
    <property type="entry name" value="Sensor-like_sf"/>
</dbReference>
<dbReference type="SMART" id="SM00267">
    <property type="entry name" value="GGDEF"/>
    <property type="match status" value="1"/>
</dbReference>
<feature type="domain" description="GGDEF" evidence="4">
    <location>
        <begin position="395"/>
        <end position="522"/>
    </location>
</feature>
<dbReference type="PANTHER" id="PTHR45138">
    <property type="entry name" value="REGULATORY COMPONENTS OF SENSORY TRANSDUCTION SYSTEM"/>
    <property type="match status" value="1"/>
</dbReference>
<dbReference type="InterPro" id="IPR048760">
    <property type="entry name" value="VP0354-like_sensor_dom"/>
</dbReference>
<dbReference type="InterPro" id="IPR050469">
    <property type="entry name" value="Diguanylate_Cyclase"/>
</dbReference>
<evidence type="ECO:0000256" key="3">
    <source>
        <dbReference type="SAM" id="Phobius"/>
    </source>
</evidence>
<dbReference type="SUPFAM" id="SSF55073">
    <property type="entry name" value="Nucleotide cyclase"/>
    <property type="match status" value="1"/>
</dbReference>
<reference evidence="5" key="1">
    <citation type="submission" date="2021-07" db="EMBL/GenBank/DDBJ databases">
        <title>Neiella marina sp. nov., isolated from the intestinal content of sea cucumber Apostichopus japonicus.</title>
        <authorList>
            <person name="Bai X."/>
        </authorList>
    </citation>
    <scope>NUCLEOTIDE SEQUENCE</scope>
    <source>
        <strain evidence="5">126</strain>
    </source>
</reference>
<feature type="transmembrane region" description="Helical" evidence="3">
    <location>
        <begin position="21"/>
        <end position="39"/>
    </location>
</feature>
<dbReference type="PROSITE" id="PS50887">
    <property type="entry name" value="GGDEF"/>
    <property type="match status" value="1"/>
</dbReference>
<keyword evidence="3" id="KW-0472">Membrane</keyword>
<dbReference type="Pfam" id="PF00990">
    <property type="entry name" value="GGDEF"/>
    <property type="match status" value="1"/>
</dbReference>
<protein>
    <recommendedName>
        <fullName evidence="1">diguanylate cyclase</fullName>
        <ecNumber evidence="1">2.7.7.65</ecNumber>
    </recommendedName>
</protein>
<gene>
    <name evidence="5" type="ORF">K0504_14325</name>
</gene>
<evidence type="ECO:0000313" key="5">
    <source>
        <dbReference type="EMBL" id="MBW8192209.1"/>
    </source>
</evidence>
<evidence type="ECO:0000256" key="2">
    <source>
        <dbReference type="ARBA" id="ARBA00034247"/>
    </source>
</evidence>
<dbReference type="EC" id="2.7.7.65" evidence="1"/>
<dbReference type="Gene3D" id="3.30.70.270">
    <property type="match status" value="1"/>
</dbReference>
<proteinExistence type="predicted"/>